<gene>
    <name evidence="9" type="ORF">EI545_01015</name>
</gene>
<dbReference type="OrthoDB" id="9759366at2"/>
<feature type="domain" description="Glutamate-ammonia ligase adenylyltransferase repeated" evidence="7">
    <location>
        <begin position="523"/>
        <end position="764"/>
    </location>
</feature>
<keyword evidence="4" id="KW-0067">ATP-binding</keyword>
<feature type="domain" description="PII-uridylyltransferase/Glutamine-synthetase adenylyltransferase" evidence="8">
    <location>
        <begin position="295"/>
        <end position="435"/>
    </location>
</feature>
<keyword evidence="6" id="KW-0511">Multifunctional enzyme</keyword>
<dbReference type="SUPFAM" id="SSF81301">
    <property type="entry name" value="Nucleotidyltransferase"/>
    <property type="match status" value="2"/>
</dbReference>
<evidence type="ECO:0000313" key="10">
    <source>
        <dbReference type="Proteomes" id="UP000282002"/>
    </source>
</evidence>
<dbReference type="InterPro" id="IPR005190">
    <property type="entry name" value="GlnE_rpt_dom"/>
</dbReference>
<dbReference type="InterPro" id="IPR013546">
    <property type="entry name" value="PII_UdlTrfase/GS_AdlTrfase"/>
</dbReference>
<protein>
    <submittedName>
        <fullName evidence="9">Glutamine-synthetase adenylyltransferase</fullName>
    </submittedName>
</protein>
<reference evidence="9 10" key="1">
    <citation type="submission" date="2018-12" db="EMBL/GenBank/DDBJ databases">
        <title>Complete genome sequencing of Tabrizicola sp. K13M18.</title>
        <authorList>
            <person name="Bae J.-W."/>
        </authorList>
    </citation>
    <scope>NUCLEOTIDE SEQUENCE [LARGE SCALE GENOMIC DNA]</scope>
    <source>
        <strain evidence="9 10">K13M18</strain>
    </source>
</reference>
<accession>A0A3S8U1W5</accession>
<evidence type="ECO:0000256" key="1">
    <source>
        <dbReference type="ARBA" id="ARBA00022679"/>
    </source>
</evidence>
<keyword evidence="1 9" id="KW-0808">Transferase</keyword>
<sequence>MSLARRITRQPIAFDPAAAADLRSCLPDLGPEVSGLLAATAGCSPYLRGLILREAGWLEEAVADPEAALEAVLAGPGAATSETLPGALRQAKRRVALLAALCDLGGVWPLEVVTGALTRLADRAVHLALTVEVGEAIRRGKLPGATPEDAATAGGMVALAMGKMGAGELNYSSDIDLICLFDETRYEGVEQEARAVFIKVARRLTAILSDVTDGYVFRTDLRLRPDASVTPVCLSMAAAEAYYEAEGRTWERAAYIKARPCGGDLAAGERFLRTLTPFVWRKHLDFVAIQDAHDMRLRIRDHRGLHGPITIEGHNMKLGAGGIREIEFFTQTRQLIAGGRDPDLRDRTTVGGLAALAGKGWVPPEVAEELTDLYRAHREVEHRLQMVNDAQTHLMPPTPEGVARIAAFCGQNEASFRRDLLDRLQRTDRLTEGFFAPGEAEAGPELTETARAITRGWESYPALRSDRARAIFRRLRPRLLHELDRAAHPDEALVALDGFLAGLPSGVQIFALFEANPQLVALIIDIAGSAPGLARYLSRNAAVLDGVIGGSFWGLWPGVAGLRAELAARLGLAADYEARLDMARRWMKEWHFRVGVHHLRGLIDGFEAAKQYADLAEAVVSELWALVTADFARKHGAMPGRGAVVVGMGSIGAARLNAGSDLDLIVIYDADGVETSDGPRPLATRPYYARLTQALVTALTAQMPEGRLYEVDMRLRPSGRQGPVATSLHSFTTYQETEAWTWEHLALTRARVLAGDGALGAEVEGFRRTLLAAKGTGAKVRGDVAAMRARLQAAKPAQGVWDARNGAGRLMDIELAAQTLALLTGSAARGVERQIGAGLGRHMPQSDAQALLAAYRLLWRLHAASRLLTEGALEMDGIGEGGRAFVLHETGAATVDALAAEVAAAVVAAAEAIDRLVGTDEAAGVSGGKDGETGDEPD</sequence>
<dbReference type="GO" id="GO:0005524">
    <property type="term" value="F:ATP binding"/>
    <property type="evidence" value="ECO:0007669"/>
    <property type="project" value="UniProtKB-KW"/>
</dbReference>
<evidence type="ECO:0000313" key="9">
    <source>
        <dbReference type="EMBL" id="AZL57545.1"/>
    </source>
</evidence>
<dbReference type="RefSeq" id="WP_125323733.1">
    <property type="nucleotide sequence ID" value="NZ_CP034328.1"/>
</dbReference>
<dbReference type="InterPro" id="IPR023057">
    <property type="entry name" value="GlnE"/>
</dbReference>
<dbReference type="Pfam" id="PF03710">
    <property type="entry name" value="GlnE"/>
    <property type="match status" value="2"/>
</dbReference>
<dbReference type="GO" id="GO:0008882">
    <property type="term" value="F:[glutamate-ammonia-ligase] adenylyltransferase activity"/>
    <property type="evidence" value="ECO:0007669"/>
    <property type="project" value="InterPro"/>
</dbReference>
<dbReference type="Gene3D" id="3.30.460.10">
    <property type="entry name" value="Beta Polymerase, domain 2"/>
    <property type="match status" value="2"/>
</dbReference>
<name>A0A3S8U1W5_9RHOB</name>
<evidence type="ECO:0000256" key="5">
    <source>
        <dbReference type="ARBA" id="ARBA00022842"/>
    </source>
</evidence>
<evidence type="ECO:0000259" key="7">
    <source>
        <dbReference type="Pfam" id="PF03710"/>
    </source>
</evidence>
<proteinExistence type="predicted"/>
<dbReference type="InterPro" id="IPR043519">
    <property type="entry name" value="NT_sf"/>
</dbReference>
<evidence type="ECO:0000256" key="2">
    <source>
        <dbReference type="ARBA" id="ARBA00022695"/>
    </source>
</evidence>
<keyword evidence="3" id="KW-0547">Nucleotide-binding</keyword>
<evidence type="ECO:0000256" key="3">
    <source>
        <dbReference type="ARBA" id="ARBA00022741"/>
    </source>
</evidence>
<dbReference type="PANTHER" id="PTHR30621">
    <property type="entry name" value="GLUTAMINE SYNTHETASE ADENYLYLTRANSFERASE"/>
    <property type="match status" value="1"/>
</dbReference>
<evidence type="ECO:0000259" key="8">
    <source>
        <dbReference type="Pfam" id="PF08335"/>
    </source>
</evidence>
<organism evidence="9 10">
    <name type="scientific">Tabrizicola piscis</name>
    <dbReference type="NCBI Taxonomy" id="2494374"/>
    <lineage>
        <taxon>Bacteria</taxon>
        <taxon>Pseudomonadati</taxon>
        <taxon>Pseudomonadota</taxon>
        <taxon>Alphaproteobacteria</taxon>
        <taxon>Rhodobacterales</taxon>
        <taxon>Paracoccaceae</taxon>
        <taxon>Tabrizicola</taxon>
    </lineage>
</organism>
<dbReference type="PANTHER" id="PTHR30621:SF0">
    <property type="entry name" value="BIFUNCTIONAL GLUTAMINE SYNTHETASE ADENYLYLTRANSFERASE_ADENYLYL-REMOVING ENZYME"/>
    <property type="match status" value="1"/>
</dbReference>
<dbReference type="GO" id="GO:0000820">
    <property type="term" value="P:regulation of glutamine family amino acid metabolic process"/>
    <property type="evidence" value="ECO:0007669"/>
    <property type="project" value="TreeGrafter"/>
</dbReference>
<dbReference type="Proteomes" id="UP000282002">
    <property type="component" value="Chromosome"/>
</dbReference>
<dbReference type="KEGG" id="taw:EI545_01015"/>
<evidence type="ECO:0000256" key="6">
    <source>
        <dbReference type="ARBA" id="ARBA00023268"/>
    </source>
</evidence>
<keyword evidence="5" id="KW-0460">Magnesium</keyword>
<dbReference type="Gene3D" id="1.20.120.330">
    <property type="entry name" value="Nucleotidyltransferases domain 2"/>
    <property type="match status" value="2"/>
</dbReference>
<feature type="domain" description="Glutamate-ammonia ligase adenylyltransferase repeated" evidence="7">
    <location>
        <begin position="68"/>
        <end position="273"/>
    </location>
</feature>
<dbReference type="SUPFAM" id="SSF81593">
    <property type="entry name" value="Nucleotidyltransferase substrate binding subunit/domain"/>
    <property type="match status" value="2"/>
</dbReference>
<keyword evidence="2 9" id="KW-0548">Nucleotidyltransferase</keyword>
<dbReference type="Pfam" id="PF08335">
    <property type="entry name" value="GlnD_UR_UTase"/>
    <property type="match status" value="1"/>
</dbReference>
<dbReference type="AlphaFoldDB" id="A0A3S8U1W5"/>
<evidence type="ECO:0000256" key="4">
    <source>
        <dbReference type="ARBA" id="ARBA00022840"/>
    </source>
</evidence>
<keyword evidence="10" id="KW-1185">Reference proteome</keyword>
<dbReference type="CDD" id="cd05401">
    <property type="entry name" value="NT_GlnE_GlnD_like"/>
    <property type="match status" value="2"/>
</dbReference>
<dbReference type="GO" id="GO:0005829">
    <property type="term" value="C:cytosol"/>
    <property type="evidence" value="ECO:0007669"/>
    <property type="project" value="TreeGrafter"/>
</dbReference>
<dbReference type="EMBL" id="CP034328">
    <property type="protein sequence ID" value="AZL57545.1"/>
    <property type="molecule type" value="Genomic_DNA"/>
</dbReference>